<keyword evidence="6" id="KW-0732">Signal</keyword>
<dbReference type="InterPro" id="IPR013201">
    <property type="entry name" value="Prot_inhib_I29"/>
</dbReference>
<keyword evidence="10" id="KW-1185">Reference proteome</keyword>
<dbReference type="Proteomes" id="UP001280121">
    <property type="component" value="Unassembled WGS sequence"/>
</dbReference>
<keyword evidence="3" id="KW-0378">Hydrolase</keyword>
<evidence type="ECO:0000256" key="1">
    <source>
        <dbReference type="ARBA" id="ARBA00008455"/>
    </source>
</evidence>
<evidence type="ECO:0000259" key="7">
    <source>
        <dbReference type="SMART" id="SM00645"/>
    </source>
</evidence>
<dbReference type="CDD" id="cd02248">
    <property type="entry name" value="Peptidase_C1A"/>
    <property type="match status" value="1"/>
</dbReference>
<proteinExistence type="inferred from homology"/>
<keyword evidence="5" id="KW-1015">Disulfide bond</keyword>
<dbReference type="EMBL" id="JANJYI010000002">
    <property type="protein sequence ID" value="KAK2660636.1"/>
    <property type="molecule type" value="Genomic_DNA"/>
</dbReference>
<dbReference type="InterPro" id="IPR025660">
    <property type="entry name" value="Pept_his_AS"/>
</dbReference>
<keyword evidence="2" id="KW-0645">Protease</keyword>
<dbReference type="PANTHER" id="PTHR12411">
    <property type="entry name" value="CYSTEINE PROTEASE FAMILY C1-RELATED"/>
    <property type="match status" value="1"/>
</dbReference>
<keyword evidence="4" id="KW-0788">Thiol protease</keyword>
<feature type="domain" description="Cathepsin propeptide inhibitor" evidence="8">
    <location>
        <begin position="53"/>
        <end position="109"/>
    </location>
</feature>
<evidence type="ECO:0000256" key="5">
    <source>
        <dbReference type="ARBA" id="ARBA00023157"/>
    </source>
</evidence>
<dbReference type="GO" id="GO:0006508">
    <property type="term" value="P:proteolysis"/>
    <property type="evidence" value="ECO:0007669"/>
    <property type="project" value="UniProtKB-KW"/>
</dbReference>
<evidence type="ECO:0000256" key="3">
    <source>
        <dbReference type="ARBA" id="ARBA00022801"/>
    </source>
</evidence>
<dbReference type="GO" id="GO:0008234">
    <property type="term" value="F:cysteine-type peptidase activity"/>
    <property type="evidence" value="ECO:0007669"/>
    <property type="project" value="UniProtKB-KW"/>
</dbReference>
<sequence length="350" mass="39221">MAATNASFFVLLSLISNAFTSMHGLNHDPLIIEQVVSSNDHDDLLMMTAEHQFSAFKKEYGKTYPTQEEDDYRFGVFISNLRLARRNQIRDPTAIHGVTKFSDLTSSEFRNQYLLLDQNIQLPKNLKTAEILPTDSLPETYDWRDHDAVTPVKDQGSCSSCWAFTAIATLETAHFMANDKLVELSEQQLVDCSHECEKGLCNKGCTGGNYEIAYVHMKIVGGIEKATDYRYTGKDDSCKFDEKKIEASLGDAQLIKSDEDQFAANLVAYTTIAVLLNGEMMKTYQGEVSCPDDCPDNLNHAVTLVGYGSDRHWIIKNSWGKDYGEDGYYRICRGKLTCSKDPSAVVVFAD</sequence>
<dbReference type="PROSITE" id="PS00639">
    <property type="entry name" value="THIOL_PROTEASE_HIS"/>
    <property type="match status" value="1"/>
</dbReference>
<dbReference type="InterPro" id="IPR013128">
    <property type="entry name" value="Peptidase_C1A"/>
</dbReference>
<accession>A0AAD9XJZ9</accession>
<dbReference type="PRINTS" id="PR00705">
    <property type="entry name" value="PAPAIN"/>
</dbReference>
<evidence type="ECO:0000256" key="2">
    <source>
        <dbReference type="ARBA" id="ARBA00022670"/>
    </source>
</evidence>
<dbReference type="Pfam" id="PF08246">
    <property type="entry name" value="Inhibitor_I29"/>
    <property type="match status" value="1"/>
</dbReference>
<gene>
    <name evidence="9" type="ORF">Ddye_007169</name>
</gene>
<dbReference type="InterPro" id="IPR025661">
    <property type="entry name" value="Pept_asp_AS"/>
</dbReference>
<dbReference type="PROSITE" id="PS00640">
    <property type="entry name" value="THIOL_PROTEASE_ASN"/>
    <property type="match status" value="1"/>
</dbReference>
<protein>
    <submittedName>
        <fullName evidence="9">Uncharacterized protein</fullName>
    </submittedName>
</protein>
<dbReference type="SMART" id="SM00848">
    <property type="entry name" value="Inhibitor_I29"/>
    <property type="match status" value="1"/>
</dbReference>
<feature type="chain" id="PRO_5042053818" evidence="6">
    <location>
        <begin position="25"/>
        <end position="350"/>
    </location>
</feature>
<comment type="similarity">
    <text evidence="1">Belongs to the peptidase C1 family.</text>
</comment>
<evidence type="ECO:0000259" key="8">
    <source>
        <dbReference type="SMART" id="SM00848"/>
    </source>
</evidence>
<reference evidence="9" key="1">
    <citation type="journal article" date="2023" name="Plant J.">
        <title>Genome sequences and population genomics provide insights into the demographic history, inbreeding, and mutation load of two 'living fossil' tree species of Dipteronia.</title>
        <authorList>
            <person name="Feng Y."/>
            <person name="Comes H.P."/>
            <person name="Chen J."/>
            <person name="Zhu S."/>
            <person name="Lu R."/>
            <person name="Zhang X."/>
            <person name="Li P."/>
            <person name="Qiu J."/>
            <person name="Olsen K.M."/>
            <person name="Qiu Y."/>
        </authorList>
    </citation>
    <scope>NUCLEOTIDE SEQUENCE</scope>
    <source>
        <strain evidence="9">KIB01</strain>
    </source>
</reference>
<dbReference type="Pfam" id="PF00112">
    <property type="entry name" value="Peptidase_C1"/>
    <property type="match status" value="1"/>
</dbReference>
<dbReference type="SMART" id="SM00645">
    <property type="entry name" value="Pept_C1"/>
    <property type="match status" value="1"/>
</dbReference>
<evidence type="ECO:0000313" key="10">
    <source>
        <dbReference type="Proteomes" id="UP001280121"/>
    </source>
</evidence>
<feature type="domain" description="Peptidase C1A papain C-terminal" evidence="7">
    <location>
        <begin position="137"/>
        <end position="346"/>
    </location>
</feature>
<evidence type="ECO:0000313" key="9">
    <source>
        <dbReference type="EMBL" id="KAK2660636.1"/>
    </source>
</evidence>
<name>A0AAD9XJZ9_9ROSI</name>
<dbReference type="SUPFAM" id="SSF54001">
    <property type="entry name" value="Cysteine proteinases"/>
    <property type="match status" value="1"/>
</dbReference>
<organism evidence="9 10">
    <name type="scientific">Dipteronia dyeriana</name>
    <dbReference type="NCBI Taxonomy" id="168575"/>
    <lineage>
        <taxon>Eukaryota</taxon>
        <taxon>Viridiplantae</taxon>
        <taxon>Streptophyta</taxon>
        <taxon>Embryophyta</taxon>
        <taxon>Tracheophyta</taxon>
        <taxon>Spermatophyta</taxon>
        <taxon>Magnoliopsida</taxon>
        <taxon>eudicotyledons</taxon>
        <taxon>Gunneridae</taxon>
        <taxon>Pentapetalae</taxon>
        <taxon>rosids</taxon>
        <taxon>malvids</taxon>
        <taxon>Sapindales</taxon>
        <taxon>Sapindaceae</taxon>
        <taxon>Hippocastanoideae</taxon>
        <taxon>Acereae</taxon>
        <taxon>Dipteronia</taxon>
    </lineage>
</organism>
<comment type="caution">
    <text evidence="9">The sequence shown here is derived from an EMBL/GenBank/DDBJ whole genome shotgun (WGS) entry which is preliminary data.</text>
</comment>
<feature type="signal peptide" evidence="6">
    <location>
        <begin position="1"/>
        <end position="24"/>
    </location>
</feature>
<dbReference type="InterPro" id="IPR000668">
    <property type="entry name" value="Peptidase_C1A_C"/>
</dbReference>
<dbReference type="InterPro" id="IPR039417">
    <property type="entry name" value="Peptidase_C1A_papain-like"/>
</dbReference>
<evidence type="ECO:0000256" key="4">
    <source>
        <dbReference type="ARBA" id="ARBA00022807"/>
    </source>
</evidence>
<dbReference type="InterPro" id="IPR038765">
    <property type="entry name" value="Papain-like_cys_pep_sf"/>
</dbReference>
<dbReference type="Gene3D" id="3.90.70.10">
    <property type="entry name" value="Cysteine proteinases"/>
    <property type="match status" value="1"/>
</dbReference>
<dbReference type="AlphaFoldDB" id="A0AAD9XJZ9"/>
<evidence type="ECO:0000256" key="6">
    <source>
        <dbReference type="SAM" id="SignalP"/>
    </source>
</evidence>